<dbReference type="OMA" id="APKYDWG"/>
<feature type="domain" description="UBX" evidence="2">
    <location>
        <begin position="387"/>
        <end position="434"/>
    </location>
</feature>
<evidence type="ECO:0000313" key="3">
    <source>
        <dbReference type="EMBL" id="EMR62043.1"/>
    </source>
</evidence>
<feature type="region of interest" description="Disordered" evidence="1">
    <location>
        <begin position="511"/>
        <end position="557"/>
    </location>
</feature>
<dbReference type="KEGG" id="ela:UCREL1_11020"/>
<feature type="compositionally biased region" description="Basic and acidic residues" evidence="1">
    <location>
        <begin position="369"/>
        <end position="382"/>
    </location>
</feature>
<sequence length="557" mass="60150">MASKVKVVDSNFRQVEIKVNPATHLTDILEQACAKFKTDPSKHLLKHKQRQLDLSHTWRTSGLVQGAKLELVVKSNTPTAIDVALQLPPPESEAFPPYGRLTEKLSSDITIWKLLRHFESGRPSEGKPLNITGRGVPQMESRTGSGQLYYETPALQVGNRNLATFDDFQKTLSQLGYNSGRVLIRLSFQKTDKTFVDAIADIDRHFQEEKKQTTDEPTASTEAKSDLSDLIDLGEDEPSVTQPATEVTGTTSTPAPTPPETNIQDFASTNTTIPTTNAAQASAASDAMDIDSAVPTSSSATEQNQPPSSSSSLPSSSTPSDAVRIFSAPTSDTPQAALQSDTEDAFVPGIEHAKAHQRLLKAAGQNKRLPSDRELADRDAAERRKLSDAASVRIRVRLPDNSLLERDFGQADTGAALYAVVREAMAHPDAAFRLAIPPLGREAVRDSESVGGGEEDNRLIQGYRFRGQVVVTFVWDDAVPAEVRRAPFLKQSAAARARQVVVPEIPDAVEERGGGKAEMMGGFGDGGGEQSTAPNKRGLDALKGKTPKWLKGLGGKK</sequence>
<dbReference type="PROSITE" id="PS50033">
    <property type="entry name" value="UBX"/>
    <property type="match status" value="1"/>
</dbReference>
<feature type="compositionally biased region" description="Polar residues" evidence="1">
    <location>
        <begin position="294"/>
        <end position="305"/>
    </location>
</feature>
<dbReference type="AlphaFoldDB" id="M7SCZ0"/>
<dbReference type="eggNOG" id="KOG2699">
    <property type="taxonomic scope" value="Eukaryota"/>
</dbReference>
<feature type="compositionally biased region" description="Low complexity" evidence="1">
    <location>
        <begin position="243"/>
        <end position="254"/>
    </location>
</feature>
<dbReference type="InterPro" id="IPR021569">
    <property type="entry name" value="TUG-UBL1"/>
</dbReference>
<evidence type="ECO:0000259" key="2">
    <source>
        <dbReference type="PROSITE" id="PS50033"/>
    </source>
</evidence>
<feature type="compositionally biased region" description="Low complexity" evidence="1">
    <location>
        <begin position="306"/>
        <end position="320"/>
    </location>
</feature>
<reference evidence="4" key="1">
    <citation type="journal article" date="2013" name="Genome Announc.">
        <title>Draft genome sequence of the grapevine dieback fungus Eutypa lata UCR-EL1.</title>
        <authorList>
            <person name="Blanco-Ulate B."/>
            <person name="Rolshausen P.E."/>
            <person name="Cantu D."/>
        </authorList>
    </citation>
    <scope>NUCLEOTIDE SEQUENCE [LARGE SCALE GENOMIC DNA]</scope>
    <source>
        <strain evidence="4">UCR-EL1</strain>
    </source>
</reference>
<gene>
    <name evidence="3" type="ORF">UCREL1_11020</name>
</gene>
<dbReference type="HOGENOM" id="CLU_534160_0_0_1"/>
<dbReference type="STRING" id="1287681.M7SCZ0"/>
<dbReference type="InterPro" id="IPR029071">
    <property type="entry name" value="Ubiquitin-like_domsf"/>
</dbReference>
<evidence type="ECO:0000313" key="4">
    <source>
        <dbReference type="Proteomes" id="UP000012174"/>
    </source>
</evidence>
<dbReference type="GO" id="GO:0012506">
    <property type="term" value="C:vesicle membrane"/>
    <property type="evidence" value="ECO:0007669"/>
    <property type="project" value="TreeGrafter"/>
</dbReference>
<protein>
    <submittedName>
        <fullName evidence="3">Putative ubx domain protein</fullName>
    </submittedName>
</protein>
<feature type="region of interest" description="Disordered" evidence="1">
    <location>
        <begin position="231"/>
        <end position="267"/>
    </location>
</feature>
<organism evidence="3 4">
    <name type="scientific">Eutypa lata (strain UCR-EL1)</name>
    <name type="common">Grapevine dieback disease fungus</name>
    <name type="synonym">Eutypa armeniacae</name>
    <dbReference type="NCBI Taxonomy" id="1287681"/>
    <lineage>
        <taxon>Eukaryota</taxon>
        <taxon>Fungi</taxon>
        <taxon>Dikarya</taxon>
        <taxon>Ascomycota</taxon>
        <taxon>Pezizomycotina</taxon>
        <taxon>Sordariomycetes</taxon>
        <taxon>Xylariomycetidae</taxon>
        <taxon>Xylariales</taxon>
        <taxon>Diatrypaceae</taxon>
        <taxon>Eutypa</taxon>
    </lineage>
</organism>
<dbReference type="SUPFAM" id="SSF54236">
    <property type="entry name" value="Ubiquitin-like"/>
    <property type="match status" value="2"/>
</dbReference>
<dbReference type="GO" id="GO:0005737">
    <property type="term" value="C:cytoplasm"/>
    <property type="evidence" value="ECO:0007669"/>
    <property type="project" value="TreeGrafter"/>
</dbReference>
<dbReference type="Pfam" id="PF11470">
    <property type="entry name" value="TUG-UBL1"/>
    <property type="match status" value="1"/>
</dbReference>
<accession>M7SCZ0</accession>
<dbReference type="PANTHER" id="PTHR46467:SF1">
    <property type="entry name" value="TETHER CONTAINING UBX DOMAIN FOR GLUT4"/>
    <property type="match status" value="1"/>
</dbReference>
<evidence type="ECO:0000256" key="1">
    <source>
        <dbReference type="SAM" id="MobiDB-lite"/>
    </source>
</evidence>
<dbReference type="PANTHER" id="PTHR46467">
    <property type="entry name" value="TETHER CONTAINING UBX DOMAIN FOR GLUT4"/>
    <property type="match status" value="1"/>
</dbReference>
<dbReference type="Gene3D" id="3.10.20.90">
    <property type="entry name" value="Phosphatidylinositol 3-kinase Catalytic Subunit, Chain A, domain 1"/>
    <property type="match status" value="2"/>
</dbReference>
<feature type="compositionally biased region" description="Polar residues" evidence="1">
    <location>
        <begin position="328"/>
        <end position="338"/>
    </location>
</feature>
<feature type="region of interest" description="Disordered" evidence="1">
    <location>
        <begin position="361"/>
        <end position="382"/>
    </location>
</feature>
<dbReference type="GO" id="GO:0005634">
    <property type="term" value="C:nucleus"/>
    <property type="evidence" value="ECO:0007669"/>
    <property type="project" value="TreeGrafter"/>
</dbReference>
<dbReference type="CDD" id="cd16105">
    <property type="entry name" value="Ubl_ASPSCR1_like"/>
    <property type="match status" value="1"/>
</dbReference>
<feature type="region of interest" description="Disordered" evidence="1">
    <location>
        <begin position="292"/>
        <end position="338"/>
    </location>
</feature>
<proteinExistence type="predicted"/>
<dbReference type="InterPro" id="IPR001012">
    <property type="entry name" value="UBX_dom"/>
</dbReference>
<name>M7SCZ0_EUTLA</name>
<dbReference type="EMBL" id="KB707506">
    <property type="protein sequence ID" value="EMR62043.1"/>
    <property type="molecule type" value="Genomic_DNA"/>
</dbReference>
<dbReference type="OrthoDB" id="440781at2759"/>
<keyword evidence="4" id="KW-1185">Reference proteome</keyword>
<dbReference type="Proteomes" id="UP000012174">
    <property type="component" value="Unassembled WGS sequence"/>
</dbReference>
<dbReference type="GO" id="GO:0006886">
    <property type="term" value="P:intracellular protein transport"/>
    <property type="evidence" value="ECO:0007669"/>
    <property type="project" value="TreeGrafter"/>
</dbReference>